<dbReference type="EMBL" id="CP136336">
    <property type="protein sequence ID" value="WOB06210.1"/>
    <property type="molecule type" value="Genomic_DNA"/>
</dbReference>
<protein>
    <submittedName>
        <fullName evidence="5">ABC transporter substrate-binding protein</fullName>
    </submittedName>
</protein>
<dbReference type="InterPro" id="IPR015168">
    <property type="entry name" value="SsuA/THI5"/>
</dbReference>
<gene>
    <name evidence="5" type="ORF">RXV79_14885</name>
</gene>
<keyword evidence="3" id="KW-0732">Signal</keyword>
<dbReference type="PANTHER" id="PTHR30024">
    <property type="entry name" value="ALIPHATIC SULFONATES-BINDING PROTEIN-RELATED"/>
    <property type="match status" value="1"/>
</dbReference>
<proteinExistence type="inferred from homology"/>
<dbReference type="PANTHER" id="PTHR30024:SF47">
    <property type="entry name" value="TAURINE-BINDING PERIPLASMIC PROTEIN"/>
    <property type="match status" value="1"/>
</dbReference>
<comment type="subcellular location">
    <subcellularLocation>
        <location evidence="1">Periplasm</location>
    </subcellularLocation>
</comment>
<dbReference type="Pfam" id="PF09084">
    <property type="entry name" value="NMT1"/>
    <property type="match status" value="1"/>
</dbReference>
<keyword evidence="6" id="KW-1185">Reference proteome</keyword>
<evidence type="ECO:0000256" key="2">
    <source>
        <dbReference type="ARBA" id="ARBA00010742"/>
    </source>
</evidence>
<evidence type="ECO:0000256" key="3">
    <source>
        <dbReference type="ARBA" id="ARBA00022729"/>
    </source>
</evidence>
<dbReference type="InterPro" id="IPR019546">
    <property type="entry name" value="TAT_signal_bac_arc"/>
</dbReference>
<dbReference type="Gene3D" id="3.40.190.10">
    <property type="entry name" value="Periplasmic binding protein-like II"/>
    <property type="match status" value="2"/>
</dbReference>
<name>A0ABZ0CTC6_9BURK</name>
<evidence type="ECO:0000256" key="1">
    <source>
        <dbReference type="ARBA" id="ARBA00004418"/>
    </source>
</evidence>
<dbReference type="NCBIfam" id="TIGR01409">
    <property type="entry name" value="TAT_signal_seq"/>
    <property type="match status" value="1"/>
</dbReference>
<reference evidence="5 6" key="1">
    <citation type="submission" date="2023-10" db="EMBL/GenBank/DDBJ databases">
        <title>Bacteria for the degradation of biodegradable plastic PBAT(Polybutylene adipate terephthalate).</title>
        <authorList>
            <person name="Weon H.-Y."/>
            <person name="Yeon J."/>
        </authorList>
    </citation>
    <scope>NUCLEOTIDE SEQUENCE [LARGE SCALE GENOMIC DNA]</scope>
    <source>
        <strain evidence="5 6">SBD 7-3</strain>
    </source>
</reference>
<evidence type="ECO:0000259" key="4">
    <source>
        <dbReference type="Pfam" id="PF09084"/>
    </source>
</evidence>
<dbReference type="Proteomes" id="UP001303946">
    <property type="component" value="Chromosome"/>
</dbReference>
<dbReference type="RefSeq" id="WP_316698567.1">
    <property type="nucleotide sequence ID" value="NZ_CP136336.1"/>
</dbReference>
<dbReference type="InterPro" id="IPR006311">
    <property type="entry name" value="TAT_signal"/>
</dbReference>
<sequence>MFERVSSPSSSLTSRRSFLKSSGIAGATIALPAGLASTLMPGLVSAQTQTVIKATHGSGLCNLAFFLAKKRELSKADGVTLDFVVTPTNADIATLFGAGQVDMSVIPYSNFLTLYDAGAPVKIVAGAGVDGCILIAREGIKSAADLKGKTLGTFQADTLEVLPYDYLKKAGLSFKDVKVRYFNTSPEMAQAYNAGAVDAICHIEPYATQCLTARKGSTVLSDGSDIYGKYYSDCVLAVRTPLIEKNPKAVKAVIKAMMVAQSQAEADPEAALKDTVGTYYKTSMEAARLAASKQPIMIDQRKNTQFILDRGQSMKELGYVKKLAPRAAIDWTLLDQVIAENQSLYAGLKLKTTA</sequence>
<dbReference type="SUPFAM" id="SSF53850">
    <property type="entry name" value="Periplasmic binding protein-like II"/>
    <property type="match status" value="1"/>
</dbReference>
<organism evidence="5 6">
    <name type="scientific">Piscinibacter gummiphilus</name>
    <dbReference type="NCBI Taxonomy" id="946333"/>
    <lineage>
        <taxon>Bacteria</taxon>
        <taxon>Pseudomonadati</taxon>
        <taxon>Pseudomonadota</taxon>
        <taxon>Betaproteobacteria</taxon>
        <taxon>Burkholderiales</taxon>
        <taxon>Sphaerotilaceae</taxon>
        <taxon>Piscinibacter</taxon>
    </lineage>
</organism>
<dbReference type="PROSITE" id="PS51318">
    <property type="entry name" value="TAT"/>
    <property type="match status" value="1"/>
</dbReference>
<evidence type="ECO:0000313" key="5">
    <source>
        <dbReference type="EMBL" id="WOB06210.1"/>
    </source>
</evidence>
<evidence type="ECO:0000313" key="6">
    <source>
        <dbReference type="Proteomes" id="UP001303946"/>
    </source>
</evidence>
<feature type="domain" description="SsuA/THI5-like" evidence="4">
    <location>
        <begin position="65"/>
        <end position="271"/>
    </location>
</feature>
<comment type="similarity">
    <text evidence="2">Belongs to the bacterial solute-binding protein SsuA/TauA family.</text>
</comment>
<accession>A0ABZ0CTC6</accession>